<dbReference type="InterPro" id="IPR032857">
    <property type="entry name" value="ALKBH4"/>
</dbReference>
<dbReference type="InterPro" id="IPR037151">
    <property type="entry name" value="AlkB-like_sf"/>
</dbReference>
<dbReference type="PANTHER" id="PTHR12463:SF1">
    <property type="entry name" value="2-OXOGLUTARATE AND FE-DEPENDENT OXYGENASE FAMILY PROTEIN"/>
    <property type="match status" value="1"/>
</dbReference>
<dbReference type="Proteomes" id="UP000318582">
    <property type="component" value="Unassembled WGS sequence"/>
</dbReference>
<sequence length="206" mass="22912">MAAGGNEAVTTGAGTEEWKKVPGLLLLEEFISEEEASQLLAQLDSLPWGGRGVEPNPELRRRTQQFGYQFSFRTRTIEKDLGPLPPFLDGVVQRMQSCGIFPEAPPDLLLVNEYDRGQGIMPHVDAPSFGPTVTSLSLCSPCIMTFTKVDSGDATHVILQPRSLLVLRDDARYKYKHGISKEDVEMHNGHTIERGRRVSLTFRTKT</sequence>
<evidence type="ECO:0000313" key="2">
    <source>
        <dbReference type="EMBL" id="TPX61110.1"/>
    </source>
</evidence>
<dbReference type="STRING" id="109895.A0A507EDD2"/>
<keyword evidence="3" id="KW-1185">Reference proteome</keyword>
<dbReference type="AlphaFoldDB" id="A0A507EDD2"/>
<protein>
    <recommendedName>
        <fullName evidence="1">Fe2OG dioxygenase domain-containing protein</fullName>
    </recommendedName>
</protein>
<organism evidence="2 3">
    <name type="scientific">Powellomyces hirtus</name>
    <dbReference type="NCBI Taxonomy" id="109895"/>
    <lineage>
        <taxon>Eukaryota</taxon>
        <taxon>Fungi</taxon>
        <taxon>Fungi incertae sedis</taxon>
        <taxon>Chytridiomycota</taxon>
        <taxon>Chytridiomycota incertae sedis</taxon>
        <taxon>Chytridiomycetes</taxon>
        <taxon>Spizellomycetales</taxon>
        <taxon>Powellomycetaceae</taxon>
        <taxon>Powellomyces</taxon>
    </lineage>
</organism>
<proteinExistence type="predicted"/>
<dbReference type="InterPro" id="IPR027450">
    <property type="entry name" value="AlkB-like"/>
</dbReference>
<comment type="caution">
    <text evidence="2">The sequence shown here is derived from an EMBL/GenBank/DDBJ whole genome shotgun (WGS) entry which is preliminary data.</text>
</comment>
<reference evidence="2 3" key="1">
    <citation type="journal article" date="2019" name="Sci. Rep.">
        <title>Comparative genomics of chytrid fungi reveal insights into the obligate biotrophic and pathogenic lifestyle of Synchytrium endobioticum.</title>
        <authorList>
            <person name="van de Vossenberg B.T.L.H."/>
            <person name="Warris S."/>
            <person name="Nguyen H.D.T."/>
            <person name="van Gent-Pelzer M.P.E."/>
            <person name="Joly D.L."/>
            <person name="van de Geest H.C."/>
            <person name="Bonants P.J.M."/>
            <person name="Smith D.S."/>
            <person name="Levesque C.A."/>
            <person name="van der Lee T.A.J."/>
        </authorList>
    </citation>
    <scope>NUCLEOTIDE SEQUENCE [LARGE SCALE GENOMIC DNA]</scope>
    <source>
        <strain evidence="2 3">CBS 809.83</strain>
    </source>
</reference>
<dbReference type="GO" id="GO:0070988">
    <property type="term" value="P:demethylation"/>
    <property type="evidence" value="ECO:0007669"/>
    <property type="project" value="InterPro"/>
</dbReference>
<dbReference type="PROSITE" id="PS51471">
    <property type="entry name" value="FE2OG_OXY"/>
    <property type="match status" value="1"/>
</dbReference>
<feature type="domain" description="Fe2OG dioxygenase" evidence="1">
    <location>
        <begin position="105"/>
        <end position="206"/>
    </location>
</feature>
<evidence type="ECO:0000313" key="3">
    <source>
        <dbReference type="Proteomes" id="UP000318582"/>
    </source>
</evidence>
<gene>
    <name evidence="2" type="ORF">PhCBS80983_g01381</name>
</gene>
<dbReference type="GO" id="GO:0016491">
    <property type="term" value="F:oxidoreductase activity"/>
    <property type="evidence" value="ECO:0007669"/>
    <property type="project" value="TreeGrafter"/>
</dbReference>
<dbReference type="PANTHER" id="PTHR12463">
    <property type="entry name" value="OXYGENASE-RELATED"/>
    <property type="match status" value="1"/>
</dbReference>
<dbReference type="EMBL" id="QEAQ01000010">
    <property type="protein sequence ID" value="TPX61110.1"/>
    <property type="molecule type" value="Genomic_DNA"/>
</dbReference>
<dbReference type="SUPFAM" id="SSF51197">
    <property type="entry name" value="Clavaminate synthase-like"/>
    <property type="match status" value="1"/>
</dbReference>
<dbReference type="Pfam" id="PF13532">
    <property type="entry name" value="2OG-FeII_Oxy_2"/>
    <property type="match status" value="1"/>
</dbReference>
<dbReference type="InterPro" id="IPR005123">
    <property type="entry name" value="Oxoglu/Fe-dep_dioxygenase_dom"/>
</dbReference>
<accession>A0A507EDD2</accession>
<name>A0A507EDD2_9FUNG</name>
<dbReference type="Gene3D" id="2.60.120.590">
    <property type="entry name" value="Alpha-ketoglutarate-dependent dioxygenase AlkB-like"/>
    <property type="match status" value="1"/>
</dbReference>
<evidence type="ECO:0000259" key="1">
    <source>
        <dbReference type="PROSITE" id="PS51471"/>
    </source>
</evidence>
<dbReference type="GO" id="GO:0032451">
    <property type="term" value="F:demethylase activity"/>
    <property type="evidence" value="ECO:0007669"/>
    <property type="project" value="TreeGrafter"/>
</dbReference>